<comment type="caution">
    <text evidence="3">The sequence shown here is derived from an EMBL/GenBank/DDBJ whole genome shotgun (WGS) entry which is preliminary data.</text>
</comment>
<name>A0AAV3YF64_9GAST</name>
<dbReference type="AlphaFoldDB" id="A0AAV3YF64"/>
<feature type="signal peptide" evidence="2">
    <location>
        <begin position="1"/>
        <end position="18"/>
    </location>
</feature>
<evidence type="ECO:0000256" key="1">
    <source>
        <dbReference type="SAM" id="MobiDB-lite"/>
    </source>
</evidence>
<organism evidence="3 4">
    <name type="scientific">Plakobranchus ocellatus</name>
    <dbReference type="NCBI Taxonomy" id="259542"/>
    <lineage>
        <taxon>Eukaryota</taxon>
        <taxon>Metazoa</taxon>
        <taxon>Spiralia</taxon>
        <taxon>Lophotrochozoa</taxon>
        <taxon>Mollusca</taxon>
        <taxon>Gastropoda</taxon>
        <taxon>Heterobranchia</taxon>
        <taxon>Euthyneura</taxon>
        <taxon>Panpulmonata</taxon>
        <taxon>Sacoglossa</taxon>
        <taxon>Placobranchoidea</taxon>
        <taxon>Plakobranchidae</taxon>
        <taxon>Plakobranchus</taxon>
    </lineage>
</organism>
<accession>A0AAV3YF64</accession>
<gene>
    <name evidence="3" type="ORF">PoB_000821500</name>
</gene>
<dbReference type="Proteomes" id="UP000735302">
    <property type="component" value="Unassembled WGS sequence"/>
</dbReference>
<evidence type="ECO:0000313" key="4">
    <source>
        <dbReference type="Proteomes" id="UP000735302"/>
    </source>
</evidence>
<evidence type="ECO:0000256" key="2">
    <source>
        <dbReference type="SAM" id="SignalP"/>
    </source>
</evidence>
<reference evidence="3 4" key="1">
    <citation type="journal article" date="2021" name="Elife">
        <title>Chloroplast acquisition without the gene transfer in kleptoplastic sea slugs, Plakobranchus ocellatus.</title>
        <authorList>
            <person name="Maeda T."/>
            <person name="Takahashi S."/>
            <person name="Yoshida T."/>
            <person name="Shimamura S."/>
            <person name="Takaki Y."/>
            <person name="Nagai Y."/>
            <person name="Toyoda A."/>
            <person name="Suzuki Y."/>
            <person name="Arimoto A."/>
            <person name="Ishii H."/>
            <person name="Satoh N."/>
            <person name="Nishiyama T."/>
            <person name="Hasebe M."/>
            <person name="Maruyama T."/>
            <person name="Minagawa J."/>
            <person name="Obokata J."/>
            <person name="Shigenobu S."/>
        </authorList>
    </citation>
    <scope>NUCLEOTIDE SEQUENCE [LARGE SCALE GENOMIC DNA]</scope>
</reference>
<dbReference type="EMBL" id="BLXT01000945">
    <property type="protein sequence ID" value="GFN81709.1"/>
    <property type="molecule type" value="Genomic_DNA"/>
</dbReference>
<keyword evidence="2" id="KW-0732">Signal</keyword>
<evidence type="ECO:0000313" key="3">
    <source>
        <dbReference type="EMBL" id="GFN81709.1"/>
    </source>
</evidence>
<proteinExistence type="predicted"/>
<feature type="compositionally biased region" description="Pro residues" evidence="1">
    <location>
        <begin position="165"/>
        <end position="174"/>
    </location>
</feature>
<feature type="chain" id="PRO_5044022422" evidence="2">
    <location>
        <begin position="19"/>
        <end position="268"/>
    </location>
</feature>
<keyword evidence="4" id="KW-1185">Reference proteome</keyword>
<sequence length="268" mass="31733">MLLHTTLLILLGVAISLAAYPPKKCYRYEDITAKYKMRHDKSHYPTNEINLVLDKYPYMKTMFHKDEHTYASVPNPYVTPLSSVCPHDKFTLYSFFYANKDCYVIYPDVQQVTYIQCSSTHNRNCQQCSFHGPGGGVSKCVEDYQYRYVWAYCKHAVVTPKPRPRPQPKPQPKPHPTHQHPKTDPFVPIDQFEIPKVVDLLQKYNPRMSRNPYPSSYHYHDPWNRIYRPLVRSNRWRRSYNTQPQTYGTMERMALYLPYHCGCKTYTC</sequence>
<protein>
    <submittedName>
        <fullName evidence="3">Uncharacterized protein</fullName>
    </submittedName>
</protein>
<feature type="region of interest" description="Disordered" evidence="1">
    <location>
        <begin position="161"/>
        <end position="186"/>
    </location>
</feature>